<dbReference type="AlphaFoldDB" id="A0A926VG04"/>
<protein>
    <submittedName>
        <fullName evidence="1">Uncharacterized protein</fullName>
    </submittedName>
</protein>
<reference evidence="1" key="1">
    <citation type="journal article" date="2015" name="ISME J.">
        <title>Draft Genome Sequence of Streptomyces incarnatus NRRL8089, which Produces the Nucleoside Antibiotic Sinefungin.</title>
        <authorList>
            <person name="Oshima K."/>
            <person name="Hattori M."/>
            <person name="Shimizu H."/>
            <person name="Fukuda K."/>
            <person name="Nemoto M."/>
            <person name="Inagaki K."/>
            <person name="Tamura T."/>
        </authorList>
    </citation>
    <scope>NUCLEOTIDE SEQUENCE</scope>
    <source>
        <strain evidence="1">FACHB-1375</strain>
    </source>
</reference>
<dbReference type="PROSITE" id="PS51257">
    <property type="entry name" value="PROKAR_LIPOPROTEIN"/>
    <property type="match status" value="1"/>
</dbReference>
<accession>A0A926VG04</accession>
<comment type="caution">
    <text evidence="1">The sequence shown here is derived from an EMBL/GenBank/DDBJ whole genome shotgun (WGS) entry which is preliminary data.</text>
</comment>
<sequence>MKLQIFAIAILASTIGYGCAIATSQVRQPPVTEAALKVPQEGDRRWDNAEEAAFQLRSLAIRQKLAAEDLDKLDAWWRREKIGDPHKYLLPVILSRLSLGDSYNRQHIWDILMKLERERPDLYHFRSVFDIRIFFLFRDKMPANVEASYRSMVESPRVKEWLETGTENHMFMQRLSGLALMDNSGWTVNDPATASTIEAWLRSELNKFLTIGQGEFHSSTYYGYSIGGLLNLYDFARTPELRQLAKAGLDWYAANMALRLSWGTAGGAESRGFDRNTWNSGLTAVAWMWWGGEERESGGAGERGRNYQLPIVVEKMNNGNARLALLAGLSSYRPDPSLRQLARKEVPLPFLAKASHPDYYSYHQDNRFWETFYVTKDYSLATLLEPKRSYQVKGTINAQYATYKLAIRDPKGENNAVISLGGTYHNLMATGRSPGDQYVQGRSAVIYQLILNQQDLAANVPPRSHLVIPIRYGQPQRYRDWYIWQIEETWLLARPWGDKISLLAPVSERNKADRALVASGNKTAWITDVARIADYPNFKRLTAALDRVVIDDREWEKQGKLAYTGLEGDRLVMTYAPNGGIGVASINGKPRVLQNWPVIASPYLRQGLRSGVLEYRNPVGDSWSLRATLNSFQWDFKREKADWEVEQISSPSSRYTRCCTSLTRNRL</sequence>
<name>A0A926VG04_9CYAN</name>
<evidence type="ECO:0000313" key="2">
    <source>
        <dbReference type="Proteomes" id="UP000641646"/>
    </source>
</evidence>
<keyword evidence="2" id="KW-1185">Reference proteome</keyword>
<dbReference type="RefSeq" id="WP_190466450.1">
    <property type="nucleotide sequence ID" value="NZ_JACJPW010000046.1"/>
</dbReference>
<evidence type="ECO:0000313" key="1">
    <source>
        <dbReference type="EMBL" id="MBD2183013.1"/>
    </source>
</evidence>
<dbReference type="EMBL" id="JACJPW010000046">
    <property type="protein sequence ID" value="MBD2183013.1"/>
    <property type="molecule type" value="Genomic_DNA"/>
</dbReference>
<proteinExistence type="predicted"/>
<organism evidence="1 2">
    <name type="scientific">Aerosakkonema funiforme FACHB-1375</name>
    <dbReference type="NCBI Taxonomy" id="2949571"/>
    <lineage>
        <taxon>Bacteria</taxon>
        <taxon>Bacillati</taxon>
        <taxon>Cyanobacteriota</taxon>
        <taxon>Cyanophyceae</taxon>
        <taxon>Oscillatoriophycideae</taxon>
        <taxon>Aerosakkonematales</taxon>
        <taxon>Aerosakkonemataceae</taxon>
        <taxon>Aerosakkonema</taxon>
    </lineage>
</organism>
<reference evidence="1" key="2">
    <citation type="submission" date="2020-08" db="EMBL/GenBank/DDBJ databases">
        <authorList>
            <person name="Chen M."/>
            <person name="Teng W."/>
            <person name="Zhao L."/>
            <person name="Hu C."/>
            <person name="Zhou Y."/>
            <person name="Han B."/>
            <person name="Song L."/>
            <person name="Shu W."/>
        </authorList>
    </citation>
    <scope>NUCLEOTIDE SEQUENCE</scope>
    <source>
        <strain evidence="1">FACHB-1375</strain>
    </source>
</reference>
<dbReference type="Proteomes" id="UP000641646">
    <property type="component" value="Unassembled WGS sequence"/>
</dbReference>
<gene>
    <name evidence="1" type="ORF">H6G03_18415</name>
</gene>